<name>A0A2A2H8R7_METBR</name>
<comment type="function">
    <text evidence="4 5">Molecular chaperone capable of stabilizing a range of proteins. Seems to fulfill an ATP-independent, HSP70-like function in archaeal de novo protein folding.</text>
</comment>
<keyword evidence="3 5" id="KW-0143">Chaperone</keyword>
<dbReference type="EMBL" id="LMVM01000001">
    <property type="protein sequence ID" value="PAV05851.1"/>
    <property type="molecule type" value="Genomic_DNA"/>
</dbReference>
<accession>A0A2A2H8R7</accession>
<evidence type="ECO:0000313" key="9">
    <source>
        <dbReference type="Proteomes" id="UP000217784"/>
    </source>
</evidence>
<dbReference type="Proteomes" id="UP000217784">
    <property type="component" value="Unassembled WGS sequence"/>
</dbReference>
<comment type="subcellular location">
    <subcellularLocation>
        <location evidence="5">Cytoplasm</location>
    </subcellularLocation>
</comment>
<feature type="coiled-coil region" evidence="7">
    <location>
        <begin position="83"/>
        <end position="110"/>
    </location>
</feature>
<keyword evidence="5" id="KW-0963">Cytoplasm</keyword>
<dbReference type="InterPro" id="IPR011599">
    <property type="entry name" value="PFD_alpha_archaea"/>
</dbReference>
<comment type="similarity">
    <text evidence="5">Belongs to the prefoldin alpha subunit family.</text>
</comment>
<dbReference type="InterPro" id="IPR004127">
    <property type="entry name" value="Prefoldin_subunit_alpha"/>
</dbReference>
<dbReference type="OrthoDB" id="10045at2157"/>
<dbReference type="HAMAP" id="MF_00308">
    <property type="entry name" value="PfdA"/>
    <property type="match status" value="1"/>
</dbReference>
<comment type="subunit">
    <text evidence="2 5">Heterohexamer of two alpha and four beta subunits.</text>
</comment>
<evidence type="ECO:0000256" key="4">
    <source>
        <dbReference type="ARBA" id="ARBA00025077"/>
    </source>
</evidence>
<dbReference type="GO" id="GO:0006457">
    <property type="term" value="P:protein folding"/>
    <property type="evidence" value="ECO:0007669"/>
    <property type="project" value="UniProtKB-UniRule"/>
</dbReference>
<protein>
    <recommendedName>
        <fullName evidence="5 6">Prefoldin subunit alpha</fullName>
    </recommendedName>
    <alternativeName>
        <fullName evidence="5">GimC subunit alpha</fullName>
    </alternativeName>
</protein>
<dbReference type="InterPro" id="IPR009053">
    <property type="entry name" value="Prefoldin"/>
</dbReference>
<comment type="caution">
    <text evidence="8">The sequence shown here is derived from an EMBL/GenBank/DDBJ whole genome shotgun (WGS) entry which is preliminary data.</text>
</comment>
<dbReference type="Gene3D" id="1.10.287.370">
    <property type="match status" value="1"/>
</dbReference>
<dbReference type="SUPFAM" id="SSF46579">
    <property type="entry name" value="Prefoldin"/>
    <property type="match status" value="1"/>
</dbReference>
<evidence type="ECO:0000256" key="2">
    <source>
        <dbReference type="ARBA" id="ARBA00011716"/>
    </source>
</evidence>
<dbReference type="Pfam" id="PF02996">
    <property type="entry name" value="Prefoldin"/>
    <property type="match status" value="1"/>
</dbReference>
<evidence type="ECO:0000256" key="6">
    <source>
        <dbReference type="NCBIfam" id="TIGR00293"/>
    </source>
</evidence>
<dbReference type="GO" id="GO:0005737">
    <property type="term" value="C:cytoplasm"/>
    <property type="evidence" value="ECO:0007669"/>
    <property type="project" value="UniProtKB-SubCell"/>
</dbReference>
<dbReference type="AlphaFoldDB" id="A0A2A2H8R7"/>
<reference evidence="8 9" key="1">
    <citation type="journal article" date="2017" name="BMC Genomics">
        <title>Genomic analysis of methanogenic archaea reveals a shift towards energy conservation.</title>
        <authorList>
            <person name="Gilmore S.P."/>
            <person name="Henske J.K."/>
            <person name="Sexton J.A."/>
            <person name="Solomon K.V."/>
            <person name="Seppala S."/>
            <person name="Yoo J.I."/>
            <person name="Huyett L.M."/>
            <person name="Pressman A."/>
            <person name="Cogan J.Z."/>
            <person name="Kivenson V."/>
            <person name="Peng X."/>
            <person name="Tan Y."/>
            <person name="Valentine D.L."/>
            <person name="O'Malley M.A."/>
        </authorList>
    </citation>
    <scope>NUCLEOTIDE SEQUENCE [LARGE SCALE GENOMIC DNA]</scope>
    <source>
        <strain evidence="8 9">M.o.H.</strain>
    </source>
</reference>
<feature type="coiled-coil region" evidence="7">
    <location>
        <begin position="7"/>
        <end position="41"/>
    </location>
</feature>
<proteinExistence type="inferred from homology"/>
<evidence type="ECO:0000256" key="5">
    <source>
        <dbReference type="HAMAP-Rule" id="MF_00308"/>
    </source>
</evidence>
<evidence type="ECO:0000313" key="8">
    <source>
        <dbReference type="EMBL" id="PAV05851.1"/>
    </source>
</evidence>
<dbReference type="GeneID" id="300259785"/>
<keyword evidence="9" id="KW-1185">Reference proteome</keyword>
<evidence type="ECO:0000256" key="3">
    <source>
        <dbReference type="ARBA" id="ARBA00023186"/>
    </source>
</evidence>
<gene>
    <name evidence="5" type="primary">pfdA</name>
    <name evidence="8" type="ORF">ASJ80_13375</name>
</gene>
<sequence>MEDRQRLEQMVNEINMYQSQLDVLKQQIESVNASIAELISAEETLEAVKGKEGTETFVPVGAGSFLIAEIKNTDQVIMGLGAGAAAKKNIDEAKESISSQRKELEQLVDKMSGDIQKLTEFIMRKSPEAEALLQKVESEEAQRQ</sequence>
<evidence type="ECO:0000256" key="7">
    <source>
        <dbReference type="SAM" id="Coils"/>
    </source>
</evidence>
<dbReference type="GO" id="GO:0016272">
    <property type="term" value="C:prefoldin complex"/>
    <property type="evidence" value="ECO:0007669"/>
    <property type="project" value="UniProtKB-UniRule"/>
</dbReference>
<dbReference type="GO" id="GO:0051082">
    <property type="term" value="F:unfolded protein binding"/>
    <property type="evidence" value="ECO:0007669"/>
    <property type="project" value="UniProtKB-UniRule"/>
</dbReference>
<dbReference type="CDD" id="cd23160">
    <property type="entry name" value="Prefoldin_alpha_GimC"/>
    <property type="match status" value="1"/>
</dbReference>
<dbReference type="NCBIfam" id="TIGR00293">
    <property type="entry name" value="prefoldin subunit alpha"/>
    <property type="match status" value="1"/>
</dbReference>
<keyword evidence="7" id="KW-0175">Coiled coil</keyword>
<dbReference type="RefSeq" id="WP_069581860.1">
    <property type="nucleotide sequence ID" value="NZ_LMVM01000001.1"/>
</dbReference>
<comment type="similarity">
    <text evidence="1">Belongs to the prefoldin subunit alpha family.</text>
</comment>
<evidence type="ECO:0000256" key="1">
    <source>
        <dbReference type="ARBA" id="ARBA00010048"/>
    </source>
</evidence>
<organism evidence="8 9">
    <name type="scientific">Methanobacterium bryantii</name>
    <dbReference type="NCBI Taxonomy" id="2161"/>
    <lineage>
        <taxon>Archaea</taxon>
        <taxon>Methanobacteriati</taxon>
        <taxon>Methanobacteriota</taxon>
        <taxon>Methanomada group</taxon>
        <taxon>Methanobacteria</taxon>
        <taxon>Methanobacteriales</taxon>
        <taxon>Methanobacteriaceae</taxon>
        <taxon>Methanobacterium</taxon>
    </lineage>
</organism>